<accession>A0A4Z0CBH7</accession>
<dbReference type="InterPro" id="IPR027417">
    <property type="entry name" value="P-loop_NTPase"/>
</dbReference>
<dbReference type="EMBL" id="SMLK01000001">
    <property type="protein sequence ID" value="TFZ08364.1"/>
    <property type="molecule type" value="Genomic_DNA"/>
</dbReference>
<dbReference type="RefSeq" id="WP_135248300.1">
    <property type="nucleotide sequence ID" value="NZ_SMLK01000001.1"/>
</dbReference>
<reference evidence="1 2" key="1">
    <citation type="submission" date="2019-03" db="EMBL/GenBank/DDBJ databases">
        <title>Ramlibacter sp. 18x22-1, whole genome shotgun sequence.</title>
        <authorList>
            <person name="Zhang X."/>
            <person name="Feng G."/>
            <person name="Zhu H."/>
        </authorList>
    </citation>
    <scope>NUCLEOTIDE SEQUENCE [LARGE SCALE GENOMIC DNA]</scope>
    <source>
        <strain evidence="1 2">18x22-1</strain>
    </source>
</reference>
<dbReference type="Proteomes" id="UP000297839">
    <property type="component" value="Unassembled WGS sequence"/>
</dbReference>
<dbReference type="AlphaFoldDB" id="A0A4Z0CBH7"/>
<keyword evidence="2" id="KW-1185">Reference proteome</keyword>
<comment type="caution">
    <text evidence="1">The sequence shown here is derived from an EMBL/GenBank/DDBJ whole genome shotgun (WGS) entry which is preliminary data.</text>
</comment>
<gene>
    <name evidence="1" type="ORF">EZ216_04190</name>
</gene>
<proteinExistence type="predicted"/>
<sequence length="244" mass="25169">MLEGGDQAAGLRRAGRIAPLQLLAFPLGEGPAGWVAQLARALRSLGRRPVVLDAARGAVAGALGLKPTRHDLLHLLRGEREFDAVAQPTADGIYVLRGDRGLEAFAASGSAAAPLLDAFSRVSPKFDELLLAMPAAELACIASPARTVPVLVLDTSGASRMQAYAQAKQLHGHGFRRFACVVRGAEDNADAQRAHAGLAAAAAAFLGADVAMAGWLPRAPQAPQAALARTADTLLRTAAQPVAA</sequence>
<dbReference type="Gene3D" id="3.40.50.300">
    <property type="entry name" value="P-loop containing nucleotide triphosphate hydrolases"/>
    <property type="match status" value="1"/>
</dbReference>
<name>A0A4Z0CBH7_9BURK</name>
<evidence type="ECO:0008006" key="3">
    <source>
        <dbReference type="Google" id="ProtNLM"/>
    </source>
</evidence>
<dbReference type="SUPFAM" id="SSF52540">
    <property type="entry name" value="P-loop containing nucleoside triphosphate hydrolases"/>
    <property type="match status" value="1"/>
</dbReference>
<evidence type="ECO:0000313" key="1">
    <source>
        <dbReference type="EMBL" id="TFZ08364.1"/>
    </source>
</evidence>
<organism evidence="1 2">
    <name type="scientific">Ramlibacter humi</name>
    <dbReference type="NCBI Taxonomy" id="2530451"/>
    <lineage>
        <taxon>Bacteria</taxon>
        <taxon>Pseudomonadati</taxon>
        <taxon>Pseudomonadota</taxon>
        <taxon>Betaproteobacteria</taxon>
        <taxon>Burkholderiales</taxon>
        <taxon>Comamonadaceae</taxon>
        <taxon>Ramlibacter</taxon>
    </lineage>
</organism>
<evidence type="ECO:0000313" key="2">
    <source>
        <dbReference type="Proteomes" id="UP000297839"/>
    </source>
</evidence>
<protein>
    <recommendedName>
        <fullName evidence="3">Flagellar biosynthesis protein FlhG</fullName>
    </recommendedName>
</protein>